<keyword evidence="4" id="KW-1185">Reference proteome</keyword>
<gene>
    <name evidence="3" type="ORF">ACFSQZ_04305</name>
</gene>
<protein>
    <submittedName>
        <fullName evidence="3">PEP-CTERM sorting domain-containing protein</fullName>
    </submittedName>
</protein>
<name>A0ABW5E1A1_9BACT</name>
<comment type="caution">
    <text evidence="3">The sequence shown here is derived from an EMBL/GenBank/DDBJ whole genome shotgun (WGS) entry which is preliminary data.</text>
</comment>
<dbReference type="InterPro" id="IPR013424">
    <property type="entry name" value="Ice-binding_C"/>
</dbReference>
<feature type="chain" id="PRO_5045340161" evidence="1">
    <location>
        <begin position="22"/>
        <end position="219"/>
    </location>
</feature>
<sequence length="219" mass="22795">MNTFSLSTLLTVGFSISSAHAATLALYNFESSTLSDSASVTDITATDLNVVSNGFTVNTLFHTGGNALGNASLGGSEAEFGFTTAGQSVDLSFDLSTSASYTLDSISFQHRANNSTNAFDSHNLSVSDGVTTLNLIINELTNPLNQWNEYSASLQGTAFETLDAGTTLTFTIRLAGKSSNGAGNSFSGIDDITVTKVPEPSSTALLGLGGLALVLRRRR</sequence>
<evidence type="ECO:0000313" key="4">
    <source>
        <dbReference type="Proteomes" id="UP001597297"/>
    </source>
</evidence>
<feature type="domain" description="Ice-binding protein C-terminal" evidence="2">
    <location>
        <begin position="197"/>
        <end position="218"/>
    </location>
</feature>
<feature type="signal peptide" evidence="1">
    <location>
        <begin position="1"/>
        <end position="21"/>
    </location>
</feature>
<keyword evidence="1" id="KW-0732">Signal</keyword>
<evidence type="ECO:0000313" key="3">
    <source>
        <dbReference type="EMBL" id="MFD2275683.1"/>
    </source>
</evidence>
<reference evidence="4" key="1">
    <citation type="journal article" date="2019" name="Int. J. Syst. Evol. Microbiol.">
        <title>The Global Catalogue of Microorganisms (GCM) 10K type strain sequencing project: providing services to taxonomists for standard genome sequencing and annotation.</title>
        <authorList>
            <consortium name="The Broad Institute Genomics Platform"/>
            <consortium name="The Broad Institute Genome Sequencing Center for Infectious Disease"/>
            <person name="Wu L."/>
            <person name="Ma J."/>
        </authorList>
    </citation>
    <scope>NUCLEOTIDE SEQUENCE [LARGE SCALE GENOMIC DNA]</scope>
    <source>
        <strain evidence="4">JCM 16545</strain>
    </source>
</reference>
<dbReference type="NCBIfam" id="TIGR02595">
    <property type="entry name" value="PEP_CTERM"/>
    <property type="match status" value="1"/>
</dbReference>
<dbReference type="EMBL" id="JBHUJC010000012">
    <property type="protein sequence ID" value="MFD2275683.1"/>
    <property type="molecule type" value="Genomic_DNA"/>
</dbReference>
<proteinExistence type="predicted"/>
<dbReference type="Proteomes" id="UP001597297">
    <property type="component" value="Unassembled WGS sequence"/>
</dbReference>
<accession>A0ABW5E1A1</accession>
<evidence type="ECO:0000259" key="2">
    <source>
        <dbReference type="Pfam" id="PF07589"/>
    </source>
</evidence>
<dbReference type="RefSeq" id="WP_377094209.1">
    <property type="nucleotide sequence ID" value="NZ_JBHSJM010000001.1"/>
</dbReference>
<evidence type="ECO:0000256" key="1">
    <source>
        <dbReference type="SAM" id="SignalP"/>
    </source>
</evidence>
<organism evidence="3 4">
    <name type="scientific">Rubritalea spongiae</name>
    <dbReference type="NCBI Taxonomy" id="430797"/>
    <lineage>
        <taxon>Bacteria</taxon>
        <taxon>Pseudomonadati</taxon>
        <taxon>Verrucomicrobiota</taxon>
        <taxon>Verrucomicrobiia</taxon>
        <taxon>Verrucomicrobiales</taxon>
        <taxon>Rubritaleaceae</taxon>
        <taxon>Rubritalea</taxon>
    </lineage>
</organism>
<dbReference type="Pfam" id="PF07589">
    <property type="entry name" value="PEP-CTERM"/>
    <property type="match status" value="1"/>
</dbReference>